<evidence type="ECO:0000256" key="2">
    <source>
        <dbReference type="ARBA" id="ARBA00024893"/>
    </source>
</evidence>
<evidence type="ECO:0000259" key="5">
    <source>
        <dbReference type="PROSITE" id="PS50303"/>
    </source>
</evidence>
<comment type="caution">
    <text evidence="6">The sequence shown here is derived from an EMBL/GenBank/DDBJ whole genome shotgun (WGS) entry which is preliminary data.</text>
</comment>
<dbReference type="SMART" id="SM00025">
    <property type="entry name" value="Pumilio"/>
    <property type="match status" value="7"/>
</dbReference>
<feature type="repeat" description="Pumilio" evidence="3">
    <location>
        <begin position="872"/>
        <end position="907"/>
    </location>
</feature>
<dbReference type="AlphaFoldDB" id="A0A9P4TWJ7"/>
<dbReference type="Gene3D" id="1.25.10.10">
    <property type="entry name" value="Leucine-rich Repeat Variant"/>
    <property type="match status" value="1"/>
</dbReference>
<feature type="repeat" description="Pumilio" evidence="3">
    <location>
        <begin position="688"/>
        <end position="723"/>
    </location>
</feature>
<dbReference type="PANTHER" id="PTHR12537">
    <property type="entry name" value="RNA BINDING PROTEIN PUMILIO-RELATED"/>
    <property type="match status" value="1"/>
</dbReference>
<keyword evidence="7" id="KW-1185">Reference proteome</keyword>
<evidence type="ECO:0000256" key="1">
    <source>
        <dbReference type="ARBA" id="ARBA00022737"/>
    </source>
</evidence>
<dbReference type="OrthoDB" id="668540at2759"/>
<dbReference type="SUPFAM" id="SSF48371">
    <property type="entry name" value="ARM repeat"/>
    <property type="match status" value="1"/>
</dbReference>
<dbReference type="GO" id="GO:0003730">
    <property type="term" value="F:mRNA 3'-UTR binding"/>
    <property type="evidence" value="ECO:0007669"/>
    <property type="project" value="TreeGrafter"/>
</dbReference>
<dbReference type="Pfam" id="PF00806">
    <property type="entry name" value="PUF"/>
    <property type="match status" value="8"/>
</dbReference>
<dbReference type="InterPro" id="IPR033133">
    <property type="entry name" value="PUM-HD"/>
</dbReference>
<feature type="compositionally biased region" description="Basic and acidic residues" evidence="4">
    <location>
        <begin position="11"/>
        <end position="23"/>
    </location>
</feature>
<reference evidence="6" key="1">
    <citation type="journal article" date="2020" name="Stud. Mycol.">
        <title>101 Dothideomycetes genomes: a test case for predicting lifestyles and emergence of pathogens.</title>
        <authorList>
            <person name="Haridas S."/>
            <person name="Albert R."/>
            <person name="Binder M."/>
            <person name="Bloem J."/>
            <person name="Labutti K."/>
            <person name="Salamov A."/>
            <person name="Andreopoulos B."/>
            <person name="Baker S."/>
            <person name="Barry K."/>
            <person name="Bills G."/>
            <person name="Bluhm B."/>
            <person name="Cannon C."/>
            <person name="Castanera R."/>
            <person name="Culley D."/>
            <person name="Daum C."/>
            <person name="Ezra D."/>
            <person name="Gonzalez J."/>
            <person name="Henrissat B."/>
            <person name="Kuo A."/>
            <person name="Liang C."/>
            <person name="Lipzen A."/>
            <person name="Lutzoni F."/>
            <person name="Magnuson J."/>
            <person name="Mondo S."/>
            <person name="Nolan M."/>
            <person name="Ohm R."/>
            <person name="Pangilinan J."/>
            <person name="Park H.-J."/>
            <person name="Ramirez L."/>
            <person name="Alfaro M."/>
            <person name="Sun H."/>
            <person name="Tritt A."/>
            <person name="Yoshinaga Y."/>
            <person name="Zwiers L.-H."/>
            <person name="Turgeon B."/>
            <person name="Goodwin S."/>
            <person name="Spatafora J."/>
            <person name="Crous P."/>
            <person name="Grigoriev I."/>
        </authorList>
    </citation>
    <scope>NUCLEOTIDE SEQUENCE</scope>
    <source>
        <strain evidence="6">CBS 130266</strain>
    </source>
</reference>
<feature type="region of interest" description="Disordered" evidence="4">
    <location>
        <begin position="229"/>
        <end position="289"/>
    </location>
</feature>
<dbReference type="InterPro" id="IPR016024">
    <property type="entry name" value="ARM-type_fold"/>
</dbReference>
<feature type="region of interest" description="Disordered" evidence="4">
    <location>
        <begin position="1"/>
        <end position="23"/>
    </location>
</feature>
<sequence>MDDCPIAQEPASERDKRKVGPTFMDDKNYDDIFPKPLPNTGRWISARELASYNFLPGYGYLQFPEHCPYDVYYDRAEGGFYGITKYNGRDRATAELKDWSDRDFQDWHRRVSVLLRPVTPPNKMIPDPLLAYNRTTVPRKNRHFKPEEEDEDFTNMSNESLTQQLNAISQKNFTPAPLMISKSNTKSDETANMEASKDSCKTVTAASHQSSGFPTESLLAILNQQQQAIKTENSSNSSIYNGKQPASRGNDYHRPPPTVESLDGSSSSVGGGSLNGVPPMPGRIPKSEGDALRDDLFTKQQDILAKEQMIHQIHISKQIYDTVTSPQSSGDYQHMAFNPRATMASRPSWAPQAEISPVEYARPTAPRYDGFMPPSQHTQGMWSDGSLRHAVAPTNITAMNALTTSMGNFGMGNSDWASVTPVQGMGMSKAAYNNQQTPMGNQAEFYGYAARPQFDRTSYPSAVAGTPGFNNPAATTFGSQGVTVASAYPMPNDPSAMYTREDSYRPSMGNGYANRPVSAGGNFGGRAPYNGYQNGAVNAYNNSRGVQPAMNNYYTAPQGLVVPQGPAAAYGGPRSAPLVPGPVGSRLSPTASEFSYNGLPSPWNSQVSDSLQFMYANTDGLKPSSMTYGSNAPAEPLNYRRLLDRNANCDWSIIVHKIIDNNDQQASIFLQQKLKMGTNDQKYEIVDAIIAQAYLLMINRFGNFLVQRCFEHGTDEQIIKIAQAIQGHTLDLSMDAFGCHVIQKAFDCVPENYKAVMVHELLRRIPETVVHRYACHVWQKLFELRWSDSPPQIMKFVNDALRGMWHEVALGETGSLVVQNIFENCLDEDKRPCIDEIILSIDVVAHGQFGNWCIQHICEHGAPKDRNRAIDHILRFATNYSMDQYASKVIEKCLKIGGDDFLERYLDRVCEIGPEATRGPRIPLIDISSDQFGNYLIQWILVNVQGPLRETVANHIRKHMVSLRGSKYGSRVAMLCCNPAFACRPGAPNLLPQANQAGSIGNGYGNGYGNGGYGNGGFMNHGNRYAGSNGNGNGYRQNSLPNYR</sequence>
<evidence type="ECO:0000313" key="6">
    <source>
        <dbReference type="EMBL" id="KAF2427162.1"/>
    </source>
</evidence>
<organism evidence="6 7">
    <name type="scientific">Tothia fuscella</name>
    <dbReference type="NCBI Taxonomy" id="1048955"/>
    <lineage>
        <taxon>Eukaryota</taxon>
        <taxon>Fungi</taxon>
        <taxon>Dikarya</taxon>
        <taxon>Ascomycota</taxon>
        <taxon>Pezizomycotina</taxon>
        <taxon>Dothideomycetes</taxon>
        <taxon>Pleosporomycetidae</taxon>
        <taxon>Venturiales</taxon>
        <taxon>Cylindrosympodiaceae</taxon>
        <taxon>Tothia</taxon>
    </lineage>
</organism>
<dbReference type="GO" id="GO:0010608">
    <property type="term" value="P:post-transcriptional regulation of gene expression"/>
    <property type="evidence" value="ECO:0007669"/>
    <property type="project" value="TreeGrafter"/>
</dbReference>
<keyword evidence="1" id="KW-0677">Repeat</keyword>
<name>A0A9P4TWJ7_9PEZI</name>
<proteinExistence type="predicted"/>
<dbReference type="InterPro" id="IPR011989">
    <property type="entry name" value="ARM-like"/>
</dbReference>
<feature type="domain" description="PUM-HD" evidence="5">
    <location>
        <begin position="622"/>
        <end position="980"/>
    </location>
</feature>
<dbReference type="PROSITE" id="PS50303">
    <property type="entry name" value="PUM_HD"/>
    <property type="match status" value="1"/>
</dbReference>
<dbReference type="InterPro" id="IPR001313">
    <property type="entry name" value="Pumilio_RNA-bd_rpt"/>
</dbReference>
<feature type="compositionally biased region" description="Polar residues" evidence="4">
    <location>
        <begin position="229"/>
        <end position="241"/>
    </location>
</feature>
<evidence type="ECO:0000313" key="7">
    <source>
        <dbReference type="Proteomes" id="UP000800235"/>
    </source>
</evidence>
<feature type="repeat" description="Pumilio" evidence="3">
    <location>
        <begin position="724"/>
        <end position="759"/>
    </location>
</feature>
<dbReference type="Proteomes" id="UP000800235">
    <property type="component" value="Unassembled WGS sequence"/>
</dbReference>
<dbReference type="PROSITE" id="PS50302">
    <property type="entry name" value="PUM"/>
    <property type="match status" value="3"/>
</dbReference>
<comment type="function">
    <text evidence="2">RNA-binding nucleolar protein required for pre-rRNA processing. Involved in production of 18S rRNA and assembly of small ribosomal subunit.</text>
</comment>
<dbReference type="CDD" id="cd07920">
    <property type="entry name" value="Pumilio"/>
    <property type="match status" value="1"/>
</dbReference>
<gene>
    <name evidence="6" type="ORF">EJ08DRAFT_699788</name>
</gene>
<evidence type="ECO:0000256" key="4">
    <source>
        <dbReference type="SAM" id="MobiDB-lite"/>
    </source>
</evidence>
<dbReference type="PANTHER" id="PTHR12537:SF48">
    <property type="entry name" value="MEIOTIC COILED-COIL PROTEIN 2"/>
    <property type="match status" value="1"/>
</dbReference>
<evidence type="ECO:0000256" key="3">
    <source>
        <dbReference type="PROSITE-ProRule" id="PRU00317"/>
    </source>
</evidence>
<dbReference type="EMBL" id="MU007062">
    <property type="protein sequence ID" value="KAF2427162.1"/>
    <property type="molecule type" value="Genomic_DNA"/>
</dbReference>
<protein>
    <submittedName>
        <fullName evidence="6">ARM repeat-containing protein</fullName>
    </submittedName>
</protein>
<dbReference type="GO" id="GO:0005737">
    <property type="term" value="C:cytoplasm"/>
    <property type="evidence" value="ECO:0007669"/>
    <property type="project" value="TreeGrafter"/>
</dbReference>
<accession>A0A9P4TWJ7</accession>
<dbReference type="InterPro" id="IPR033712">
    <property type="entry name" value="Pumilio_RNA-bd"/>
</dbReference>